<dbReference type="RefSeq" id="WP_344311288.1">
    <property type="nucleotide sequence ID" value="NZ_BAAANY010000010.1"/>
</dbReference>
<reference evidence="2 3" key="1">
    <citation type="journal article" date="2019" name="Int. J. Syst. Evol. Microbiol.">
        <title>The Global Catalogue of Microorganisms (GCM) 10K type strain sequencing project: providing services to taxonomists for standard genome sequencing and annotation.</title>
        <authorList>
            <consortium name="The Broad Institute Genomics Platform"/>
            <consortium name="The Broad Institute Genome Sequencing Center for Infectious Disease"/>
            <person name="Wu L."/>
            <person name="Ma J."/>
        </authorList>
    </citation>
    <scope>NUCLEOTIDE SEQUENCE [LARGE SCALE GENOMIC DNA]</scope>
    <source>
        <strain evidence="2 3">JCM 14718</strain>
    </source>
</reference>
<evidence type="ECO:0000313" key="3">
    <source>
        <dbReference type="Proteomes" id="UP001500618"/>
    </source>
</evidence>
<dbReference type="Pfam" id="PF21645">
    <property type="entry name" value="FakA-like_M"/>
    <property type="match status" value="1"/>
</dbReference>
<gene>
    <name evidence="2" type="ORF">GCM10009765_34750</name>
</gene>
<protein>
    <submittedName>
        <fullName evidence="2">DAK2 domain-containing protein</fullName>
    </submittedName>
</protein>
<dbReference type="Pfam" id="PF02734">
    <property type="entry name" value="Dak2"/>
    <property type="match status" value="1"/>
</dbReference>
<dbReference type="InterPro" id="IPR050270">
    <property type="entry name" value="DegV_domain_contain"/>
</dbReference>
<dbReference type="InterPro" id="IPR048394">
    <property type="entry name" value="FakA-like_M"/>
</dbReference>
<keyword evidence="3" id="KW-1185">Reference proteome</keyword>
<proteinExistence type="predicted"/>
<dbReference type="PANTHER" id="PTHR33434">
    <property type="entry name" value="DEGV DOMAIN-CONTAINING PROTEIN DR_1986-RELATED"/>
    <property type="match status" value="1"/>
</dbReference>
<evidence type="ECO:0000259" key="1">
    <source>
        <dbReference type="PROSITE" id="PS51480"/>
    </source>
</evidence>
<dbReference type="InterPro" id="IPR033470">
    <property type="entry name" value="FakA-like_C"/>
</dbReference>
<dbReference type="Pfam" id="PF13684">
    <property type="entry name" value="FakA-like_C"/>
    <property type="match status" value="1"/>
</dbReference>
<dbReference type="InterPro" id="IPR036117">
    <property type="entry name" value="DhaL_dom_sf"/>
</dbReference>
<dbReference type="Proteomes" id="UP001500618">
    <property type="component" value="Unassembled WGS sequence"/>
</dbReference>
<dbReference type="SUPFAM" id="SSF101473">
    <property type="entry name" value="DhaL-like"/>
    <property type="match status" value="1"/>
</dbReference>
<comment type="caution">
    <text evidence="2">The sequence shown here is derived from an EMBL/GenBank/DDBJ whole genome shotgun (WGS) entry which is preliminary data.</text>
</comment>
<evidence type="ECO:0000313" key="2">
    <source>
        <dbReference type="EMBL" id="GAA1682621.1"/>
    </source>
</evidence>
<dbReference type="PROSITE" id="PS51480">
    <property type="entry name" value="DHAL"/>
    <property type="match status" value="1"/>
</dbReference>
<organism evidence="2 3">
    <name type="scientific">Fodinicola feengrottensis</name>
    <dbReference type="NCBI Taxonomy" id="435914"/>
    <lineage>
        <taxon>Bacteria</taxon>
        <taxon>Bacillati</taxon>
        <taxon>Actinomycetota</taxon>
        <taxon>Actinomycetes</taxon>
        <taxon>Mycobacteriales</taxon>
        <taxon>Fodinicola</taxon>
    </lineage>
</organism>
<dbReference type="SMART" id="SM01121">
    <property type="entry name" value="Dak1_2"/>
    <property type="match status" value="1"/>
</dbReference>
<dbReference type="EMBL" id="BAAANY010000010">
    <property type="protein sequence ID" value="GAA1682621.1"/>
    <property type="molecule type" value="Genomic_DNA"/>
</dbReference>
<dbReference type="PANTHER" id="PTHR33434:SF4">
    <property type="entry name" value="PHOSPHATASE PROTEIN"/>
    <property type="match status" value="1"/>
</dbReference>
<dbReference type="SMART" id="SM01120">
    <property type="entry name" value="Dak2"/>
    <property type="match status" value="1"/>
</dbReference>
<name>A0ABN2H6N8_9ACTN</name>
<feature type="domain" description="DhaL" evidence="1">
    <location>
        <begin position="17"/>
        <end position="205"/>
    </location>
</feature>
<dbReference type="InterPro" id="IPR004007">
    <property type="entry name" value="DhaL_dom"/>
</dbReference>
<sequence>MLTSPSPAAADGVFDAAHARRWCAAGLAKLRRHRDEINGLNVFPVPDADTGTNLVLTMRSACRSLADAGESDRVGEVLRAAARGALLGARGNSGVIVAEFLRGLADALAGHTVATPVELAAAFGTAADACFAAVEEPLDGTILSVARAAAEAAIKTTTDLVEVCEAAARGAAEALARTPDQLAALAGVVDAGGRGLVVLLEALSVVAAGGSILAEEPEPEDEPAPAGRPVAPAYEVQYLLDTDAPAVEVLRRQLAALGDSLAVVRADAERGTWNVHVHVDDVGAAIEAGVEAGRPHRISVTRFADQLDHAPHAGHVHQPEPPPGRAALLIMPGPGLADVLTEAGATVLQVPESRPLTSDDVRAAVDATGAWEVIVVCLSGKNTAEAGYAPVEAAAASARSDGRLIAVVPVASPVQALAAAAVYDPVRRFDDTVIAMAETAGATRWAELVVAAKESLTVAGRARAGDVVALVEGEVIAVTDGPAAAALAGALTDLVDRLLGAGGELVTVVTGADATEGLGALVEEHVRARWPLAEVQVIDGGQPSRPVLVGVE</sequence>
<dbReference type="Gene3D" id="1.25.40.340">
    <property type="match status" value="1"/>
</dbReference>
<accession>A0ABN2H6N8</accession>